<keyword evidence="3 8" id="KW-0378">Hydrolase</keyword>
<keyword evidence="11" id="KW-1185">Reference proteome</keyword>
<keyword evidence="7 8" id="KW-0472">Membrane</keyword>
<protein>
    <submittedName>
        <fullName evidence="10">Root hair defective 3 GTP-binding protein</fullName>
    </submittedName>
</protein>
<dbReference type="PANTHER" id="PTHR45923">
    <property type="entry name" value="PROTEIN SEY1"/>
    <property type="match status" value="1"/>
</dbReference>
<dbReference type="InterPro" id="IPR008803">
    <property type="entry name" value="RHD3/Sey1"/>
</dbReference>
<dbReference type="GO" id="GO:0003924">
    <property type="term" value="F:GTPase activity"/>
    <property type="evidence" value="ECO:0007669"/>
    <property type="project" value="UniProtKB-UniRule"/>
</dbReference>
<dbReference type="CDD" id="cd01851">
    <property type="entry name" value="GBP"/>
    <property type="match status" value="1"/>
</dbReference>
<keyword evidence="5 8" id="KW-1133">Transmembrane helix</keyword>
<accession>A0A1Y2ASY4</accession>
<evidence type="ECO:0000256" key="6">
    <source>
        <dbReference type="ARBA" id="ARBA00023134"/>
    </source>
</evidence>
<evidence type="ECO:0000256" key="3">
    <source>
        <dbReference type="ARBA" id="ARBA00022801"/>
    </source>
</evidence>
<evidence type="ECO:0000256" key="2">
    <source>
        <dbReference type="ARBA" id="ARBA00022741"/>
    </source>
</evidence>
<evidence type="ECO:0000313" key="11">
    <source>
        <dbReference type="Proteomes" id="UP000193920"/>
    </source>
</evidence>
<feature type="topological domain" description="Cytoplasmic" evidence="8">
    <location>
        <begin position="603"/>
        <end position="610"/>
    </location>
</feature>
<dbReference type="STRING" id="1754190.A0A1Y2ASY4"/>
<dbReference type="Gene3D" id="3.40.50.300">
    <property type="entry name" value="P-loop containing nucleotide triphosphate hydrolases"/>
    <property type="match status" value="1"/>
</dbReference>
<dbReference type="InterPro" id="IPR027417">
    <property type="entry name" value="P-loop_NTPase"/>
</dbReference>
<organism evidence="10 11">
    <name type="scientific">Neocallimastix californiae</name>
    <dbReference type="NCBI Taxonomy" id="1754190"/>
    <lineage>
        <taxon>Eukaryota</taxon>
        <taxon>Fungi</taxon>
        <taxon>Fungi incertae sedis</taxon>
        <taxon>Chytridiomycota</taxon>
        <taxon>Chytridiomycota incertae sedis</taxon>
        <taxon>Neocallimastigomycetes</taxon>
        <taxon>Neocallimastigales</taxon>
        <taxon>Neocallimastigaceae</taxon>
        <taxon>Neocallimastix</taxon>
    </lineage>
</organism>
<keyword evidence="4 8" id="KW-0256">Endoplasmic reticulum</keyword>
<dbReference type="OrthoDB" id="1597724at2759"/>
<comment type="subcellular location">
    <subcellularLocation>
        <location evidence="8">Endoplasmic reticulum membrane</location>
        <topology evidence="8">Multi-pass membrane protein</topology>
    </subcellularLocation>
    <text evidence="8">Enriched in the cortical ER. Concentrated in punctae along the ER tubules.</text>
</comment>
<dbReference type="AlphaFoldDB" id="A0A1Y2ASY4"/>
<name>A0A1Y2ASY4_9FUNG</name>
<evidence type="ECO:0000256" key="7">
    <source>
        <dbReference type="ARBA" id="ARBA00023136"/>
    </source>
</evidence>
<dbReference type="EMBL" id="MCOG01000209">
    <property type="protein sequence ID" value="ORY25683.1"/>
    <property type="molecule type" value="Genomic_DNA"/>
</dbReference>
<dbReference type="PANTHER" id="PTHR45923:SF2">
    <property type="entry name" value="PROTEIN SEY1"/>
    <property type="match status" value="1"/>
</dbReference>
<feature type="topological domain" description="Cytoplasmic" evidence="8">
    <location>
        <begin position="1"/>
        <end position="603"/>
    </location>
</feature>
<dbReference type="FunFam" id="3.40.50.300:FF:000727">
    <property type="entry name" value="Protein SEY1 homolog"/>
    <property type="match status" value="1"/>
</dbReference>
<comment type="similarity">
    <text evidence="8">Belongs to the TRAFAC class dynamin-like GTPase superfamily. GB1/RHD3 GTPase family. RHD3 subfamily.</text>
</comment>
<dbReference type="Proteomes" id="UP000193920">
    <property type="component" value="Unassembled WGS sequence"/>
</dbReference>
<sequence>MREDSMSSIYSYDELQLQLIDDNKEFNTDLSRFMKEKWNLANRGFDYNVVAVFGSQSTGKSTLLNRLFHTNFSVMDEQSRQQTTKGIWLSEARERPMLIMDVEGTDGRERGEEQDFERKSALFSLAISEVLIINMWENMVGLYQGSNMALLKTVLDVNLQLFQNKGAARTLLLFVIRDFVGNTPLTNLQKTIEDDLHKIWNELSKPENLEKSEIEDFFDFMFIGLPHKVFKNEQFEHDVKLLKNRFYYKDDPNYVFKPDYHRKIPADGFPQYAQSIWDKVINNKDLDIPTQQHLLAQYRCEEIAKEAYDVFLNKVIPFKAKLEDGEVIENLGHDLLEFRDTAIKNYSVEGCRYRQDIYEKKKEDFLEQMNNTLYSYYISQVTNAQNSIIEDFKKKFNDKVIDDNNNFQNTFEDMYNNSLKEFQNVVDEITLPKTNWNSNDLIKKLKEELNVIGNNIRKKKVNEIRFSINKILRKEVIACVRASLNENITENLWEDLFDKYSVIIEQNINKFINRSSVYSCEESEIERISKELKKSSWDDFYDTIFDETKDTLMVIRLKEKFESIFRYDSNGLPKVWKPGDDIDGQFQLSLNEVIYYYYHYNYYYNYYYYY</sequence>
<keyword evidence="6 8" id="KW-0342">GTP-binding</keyword>
<dbReference type="GO" id="GO:0016320">
    <property type="term" value="P:endoplasmic reticulum membrane fusion"/>
    <property type="evidence" value="ECO:0007669"/>
    <property type="project" value="TreeGrafter"/>
</dbReference>
<dbReference type="HAMAP" id="MF_03109">
    <property type="entry name" value="Sey1"/>
    <property type="match status" value="1"/>
</dbReference>
<keyword evidence="2 8" id="KW-0547">Nucleotide-binding</keyword>
<feature type="domain" description="GB1/RHD3-type G" evidence="9">
    <location>
        <begin position="44"/>
        <end position="260"/>
    </location>
</feature>
<dbReference type="GO" id="GO:0005525">
    <property type="term" value="F:GTP binding"/>
    <property type="evidence" value="ECO:0007669"/>
    <property type="project" value="UniProtKB-UniRule"/>
</dbReference>
<evidence type="ECO:0000313" key="10">
    <source>
        <dbReference type="EMBL" id="ORY25683.1"/>
    </source>
</evidence>
<keyword evidence="1 8" id="KW-0812">Transmembrane</keyword>
<evidence type="ECO:0000256" key="8">
    <source>
        <dbReference type="HAMAP-Rule" id="MF_03109"/>
    </source>
</evidence>
<evidence type="ECO:0000256" key="5">
    <source>
        <dbReference type="ARBA" id="ARBA00022989"/>
    </source>
</evidence>
<dbReference type="Pfam" id="PF05879">
    <property type="entry name" value="RHD3_GTPase"/>
    <property type="match status" value="1"/>
</dbReference>
<proteinExistence type="inferred from homology"/>
<evidence type="ECO:0000256" key="1">
    <source>
        <dbReference type="ARBA" id="ARBA00022692"/>
    </source>
</evidence>
<reference evidence="10 11" key="1">
    <citation type="submission" date="2016-08" db="EMBL/GenBank/DDBJ databases">
        <title>A Parts List for Fungal Cellulosomes Revealed by Comparative Genomics.</title>
        <authorList>
            <consortium name="DOE Joint Genome Institute"/>
            <person name="Haitjema C.H."/>
            <person name="Gilmore S.P."/>
            <person name="Henske J.K."/>
            <person name="Solomon K.V."/>
            <person name="De Groot R."/>
            <person name="Kuo A."/>
            <person name="Mondo S.J."/>
            <person name="Salamov A.A."/>
            <person name="Labutti K."/>
            <person name="Zhao Z."/>
            <person name="Chiniquy J."/>
            <person name="Barry K."/>
            <person name="Brewer H.M."/>
            <person name="Purvine S.O."/>
            <person name="Wright A.T."/>
            <person name="Boxma B."/>
            <person name="Van Alen T."/>
            <person name="Hackstein J.H."/>
            <person name="Baker S.E."/>
            <person name="Grigoriev I.V."/>
            <person name="O'Malley M.A."/>
        </authorList>
    </citation>
    <scope>NUCLEOTIDE SEQUENCE [LARGE SCALE GENOMIC DNA]</scope>
    <source>
        <strain evidence="10 11">G1</strain>
    </source>
</reference>
<dbReference type="InterPro" id="IPR046758">
    <property type="entry name" value="Sey1/RHD3-like_3HB"/>
</dbReference>
<comment type="caution">
    <text evidence="10">The sequence shown here is derived from an EMBL/GenBank/DDBJ whole genome shotgun (WGS) entry which is preliminary data.</text>
</comment>
<feature type="binding site" evidence="8">
    <location>
        <begin position="54"/>
        <end position="61"/>
    </location>
    <ligand>
        <name>GTP</name>
        <dbReference type="ChEBI" id="CHEBI:37565"/>
    </ligand>
</feature>
<evidence type="ECO:0000259" key="9">
    <source>
        <dbReference type="PROSITE" id="PS51715"/>
    </source>
</evidence>
<gene>
    <name evidence="8" type="primary">SEY1</name>
    <name evidence="10" type="ORF">LY90DRAFT_106535</name>
</gene>
<dbReference type="PROSITE" id="PS51715">
    <property type="entry name" value="G_GB1_RHD3"/>
    <property type="match status" value="1"/>
</dbReference>
<dbReference type="GO" id="GO:0005789">
    <property type="term" value="C:endoplasmic reticulum membrane"/>
    <property type="evidence" value="ECO:0007669"/>
    <property type="project" value="UniProtKB-SubCell"/>
</dbReference>
<dbReference type="InterPro" id="IPR030386">
    <property type="entry name" value="G_GB1_RHD3_dom"/>
</dbReference>
<dbReference type="SUPFAM" id="SSF52540">
    <property type="entry name" value="P-loop containing nucleoside triphosphate hydrolases"/>
    <property type="match status" value="1"/>
</dbReference>
<evidence type="ECO:0000256" key="4">
    <source>
        <dbReference type="ARBA" id="ARBA00022824"/>
    </source>
</evidence>
<dbReference type="Pfam" id="PF20428">
    <property type="entry name" value="Sey1_3HB"/>
    <property type="match status" value="1"/>
</dbReference>
<comment type="caution">
    <text evidence="8">Lacks conserved residue(s) required for the propagation of feature annotation.</text>
</comment>